<protein>
    <submittedName>
        <fullName evidence="1">Uncharacterized protein</fullName>
    </submittedName>
</protein>
<proteinExistence type="predicted"/>
<reference evidence="1 2" key="1">
    <citation type="journal article" date="2020" name="Cell">
        <title>Large-Scale Comparative Analyses of Tick Genomes Elucidate Their Genetic Diversity and Vector Capacities.</title>
        <authorList>
            <consortium name="Tick Genome and Microbiome Consortium (TIGMIC)"/>
            <person name="Jia N."/>
            <person name="Wang J."/>
            <person name="Shi W."/>
            <person name="Du L."/>
            <person name="Sun Y."/>
            <person name="Zhan W."/>
            <person name="Jiang J.F."/>
            <person name="Wang Q."/>
            <person name="Zhang B."/>
            <person name="Ji P."/>
            <person name="Bell-Sakyi L."/>
            <person name="Cui X.M."/>
            <person name="Yuan T.T."/>
            <person name="Jiang B.G."/>
            <person name="Yang W.F."/>
            <person name="Lam T.T."/>
            <person name="Chang Q.C."/>
            <person name="Ding S.J."/>
            <person name="Wang X.J."/>
            <person name="Zhu J.G."/>
            <person name="Ruan X.D."/>
            <person name="Zhao L."/>
            <person name="Wei J.T."/>
            <person name="Ye R.Z."/>
            <person name="Que T.C."/>
            <person name="Du C.H."/>
            <person name="Zhou Y.H."/>
            <person name="Cheng J.X."/>
            <person name="Dai P.F."/>
            <person name="Guo W.B."/>
            <person name="Han X.H."/>
            <person name="Huang E.J."/>
            <person name="Li L.F."/>
            <person name="Wei W."/>
            <person name="Gao Y.C."/>
            <person name="Liu J.Z."/>
            <person name="Shao H.Z."/>
            <person name="Wang X."/>
            <person name="Wang C.C."/>
            <person name="Yang T.C."/>
            <person name="Huo Q.B."/>
            <person name="Li W."/>
            <person name="Chen H.Y."/>
            <person name="Chen S.E."/>
            <person name="Zhou L.G."/>
            <person name="Ni X.B."/>
            <person name="Tian J.H."/>
            <person name="Sheng Y."/>
            <person name="Liu T."/>
            <person name="Pan Y.S."/>
            <person name="Xia L.Y."/>
            <person name="Li J."/>
            <person name="Zhao F."/>
            <person name="Cao W.C."/>
        </authorList>
    </citation>
    <scope>NUCLEOTIDE SEQUENCE [LARGE SCALE GENOMIC DNA]</scope>
    <source>
        <strain evidence="1">Iper-2018</strain>
    </source>
</reference>
<accession>A0AC60R284</accession>
<comment type="caution">
    <text evidence="1">The sequence shown here is derived from an EMBL/GenBank/DDBJ whole genome shotgun (WGS) entry which is preliminary data.</text>
</comment>
<name>A0AC60R284_IXOPE</name>
<keyword evidence="2" id="KW-1185">Reference proteome</keyword>
<evidence type="ECO:0000313" key="1">
    <source>
        <dbReference type="EMBL" id="KAG0445567.1"/>
    </source>
</evidence>
<dbReference type="EMBL" id="JABSTQ010000212">
    <property type="protein sequence ID" value="KAG0445567.1"/>
    <property type="molecule type" value="Genomic_DNA"/>
</dbReference>
<organism evidence="1 2">
    <name type="scientific">Ixodes persulcatus</name>
    <name type="common">Taiga tick</name>
    <dbReference type="NCBI Taxonomy" id="34615"/>
    <lineage>
        <taxon>Eukaryota</taxon>
        <taxon>Metazoa</taxon>
        <taxon>Ecdysozoa</taxon>
        <taxon>Arthropoda</taxon>
        <taxon>Chelicerata</taxon>
        <taxon>Arachnida</taxon>
        <taxon>Acari</taxon>
        <taxon>Parasitiformes</taxon>
        <taxon>Ixodida</taxon>
        <taxon>Ixodoidea</taxon>
        <taxon>Ixodidae</taxon>
        <taxon>Ixodinae</taxon>
        <taxon>Ixodes</taxon>
    </lineage>
</organism>
<evidence type="ECO:0000313" key="2">
    <source>
        <dbReference type="Proteomes" id="UP000805193"/>
    </source>
</evidence>
<dbReference type="Proteomes" id="UP000805193">
    <property type="component" value="Unassembled WGS sequence"/>
</dbReference>
<sequence length="98" mass="11328">MKIRLPHSRWTGAASWRFRCCVIIQVPDSSTSAGTCGRLSEDHWRPHRCFEQMLASEKEARAAALNKEEQRKKELHLLQVELRVCASQSSMDLHRLPE</sequence>
<gene>
    <name evidence="1" type="ORF">HPB47_013879</name>
</gene>